<reference evidence="1" key="1">
    <citation type="journal article" date="2014" name="Genome Biol. Evol.">
        <title>Pangenome evidence for extensive interdomain horizontal transfer affecting lineage core and shell genes in uncultured planktonic thaumarchaeota and euryarchaeota.</title>
        <authorList>
            <person name="Deschamps P."/>
            <person name="Zivanovic Y."/>
            <person name="Moreira D."/>
            <person name="Rodriguez-Valera F."/>
            <person name="Lopez-Garcia P."/>
        </authorList>
    </citation>
    <scope>NUCLEOTIDE SEQUENCE</scope>
</reference>
<accession>A0A075HQM3</accession>
<sequence>MTNSNILQIRKIIFENFNEIDLRFNNDEIYELLKKNDNFDQSQTIDDLANDFKKIEDDGLVRCIAQNFTTQWFKIFDDVEKINCPSCNSEIYLGKEESRVCPVSDCSASL</sequence>
<organism evidence="1">
    <name type="scientific">uncultured marine thaumarchaeote KM3_74_G04</name>
    <dbReference type="NCBI Taxonomy" id="1456274"/>
    <lineage>
        <taxon>Archaea</taxon>
        <taxon>Nitrososphaerota</taxon>
        <taxon>environmental samples</taxon>
    </lineage>
</organism>
<name>A0A075HQM3_9ARCH</name>
<dbReference type="AlphaFoldDB" id="A0A075HQM3"/>
<dbReference type="EMBL" id="KF901062">
    <property type="protein sequence ID" value="AIF16702.1"/>
    <property type="molecule type" value="Genomic_DNA"/>
</dbReference>
<protein>
    <submittedName>
        <fullName evidence="1">Uncharacterized protein</fullName>
    </submittedName>
</protein>
<proteinExistence type="predicted"/>
<evidence type="ECO:0000313" key="1">
    <source>
        <dbReference type="EMBL" id="AIF16702.1"/>
    </source>
</evidence>